<accession>V8G923</accession>
<evidence type="ECO:0000256" key="5">
    <source>
        <dbReference type="ARBA" id="ARBA00022989"/>
    </source>
</evidence>
<dbReference type="InterPro" id="IPR032808">
    <property type="entry name" value="DoxX"/>
</dbReference>
<dbReference type="AlphaFoldDB" id="V8G923"/>
<organism evidence="8 9">
    <name type="scientific">Pelistega indica</name>
    <dbReference type="NCBI Taxonomy" id="1414851"/>
    <lineage>
        <taxon>Bacteria</taxon>
        <taxon>Pseudomonadati</taxon>
        <taxon>Pseudomonadota</taxon>
        <taxon>Betaproteobacteria</taxon>
        <taxon>Burkholderiales</taxon>
        <taxon>Alcaligenaceae</taxon>
        <taxon>Pelistega</taxon>
    </lineage>
</organism>
<evidence type="ECO:0008006" key="10">
    <source>
        <dbReference type="Google" id="ProtNLM"/>
    </source>
</evidence>
<gene>
    <name evidence="8" type="ORF">V757_01225</name>
</gene>
<evidence type="ECO:0000256" key="7">
    <source>
        <dbReference type="SAM" id="Phobius"/>
    </source>
</evidence>
<evidence type="ECO:0000313" key="9">
    <source>
        <dbReference type="Proteomes" id="UP000018766"/>
    </source>
</evidence>
<evidence type="ECO:0000256" key="4">
    <source>
        <dbReference type="ARBA" id="ARBA00022692"/>
    </source>
</evidence>
<reference evidence="8 9" key="1">
    <citation type="submission" date="2013-11" db="EMBL/GenBank/DDBJ databases">
        <title>Genomic analysis of Pelistega sp. HM-7.</title>
        <authorList>
            <person name="Kumbhare S.V."/>
            <person name="Shetty S.A."/>
            <person name="Sharma O."/>
            <person name="Dhotre D.P."/>
        </authorList>
    </citation>
    <scope>NUCLEOTIDE SEQUENCE [LARGE SCALE GENOMIC DNA]</scope>
    <source>
        <strain evidence="8 9">HM-7</strain>
    </source>
</reference>
<dbReference type="PANTHER" id="PTHR33452">
    <property type="entry name" value="OXIDOREDUCTASE CATD-RELATED"/>
    <property type="match status" value="1"/>
</dbReference>
<evidence type="ECO:0000256" key="3">
    <source>
        <dbReference type="ARBA" id="ARBA00022475"/>
    </source>
</evidence>
<comment type="caution">
    <text evidence="8">The sequence shown here is derived from an EMBL/GenBank/DDBJ whole genome shotgun (WGS) entry which is preliminary data.</text>
</comment>
<keyword evidence="6 7" id="KW-0472">Membrane</keyword>
<feature type="transmembrane region" description="Helical" evidence="7">
    <location>
        <begin position="50"/>
        <end position="76"/>
    </location>
</feature>
<comment type="subcellular location">
    <subcellularLocation>
        <location evidence="1">Cell membrane</location>
        <topology evidence="1">Multi-pass membrane protein</topology>
    </subcellularLocation>
</comment>
<keyword evidence="3" id="KW-1003">Cell membrane</keyword>
<dbReference type="EMBL" id="AYSV01000008">
    <property type="protein sequence ID" value="ETD72925.1"/>
    <property type="molecule type" value="Genomic_DNA"/>
</dbReference>
<keyword evidence="5 7" id="KW-1133">Transmembrane helix</keyword>
<evidence type="ECO:0000256" key="6">
    <source>
        <dbReference type="ARBA" id="ARBA00023136"/>
    </source>
</evidence>
<feature type="transmembrane region" description="Helical" evidence="7">
    <location>
        <begin position="88"/>
        <end position="107"/>
    </location>
</feature>
<dbReference type="PANTHER" id="PTHR33452:SF4">
    <property type="entry name" value="BLL4328 PROTEIN"/>
    <property type="match status" value="1"/>
</dbReference>
<dbReference type="InterPro" id="IPR051907">
    <property type="entry name" value="DoxX-like_oxidoreductase"/>
</dbReference>
<dbReference type="GO" id="GO:0005886">
    <property type="term" value="C:plasma membrane"/>
    <property type="evidence" value="ECO:0007669"/>
    <property type="project" value="UniProtKB-SubCell"/>
</dbReference>
<feature type="transmembrane region" description="Helical" evidence="7">
    <location>
        <begin position="12"/>
        <end position="30"/>
    </location>
</feature>
<evidence type="ECO:0000256" key="1">
    <source>
        <dbReference type="ARBA" id="ARBA00004651"/>
    </source>
</evidence>
<proteinExistence type="inferred from homology"/>
<dbReference type="Proteomes" id="UP000018766">
    <property type="component" value="Unassembled WGS sequence"/>
</dbReference>
<protein>
    <recommendedName>
        <fullName evidence="10">DoxX family protein</fullName>
    </recommendedName>
</protein>
<sequence>MNSFFEKLSNQLSPFILLITRVLIGYMYLLHGTSKFFEYPLSMTGSNGSVALFSIFGLAGILEIGGGILLILGLFTRATAFVLAGQMAVAYFMFHAAPAGNVLVPLLNKGEATALYSLAFLLLMYTGAGKLSLDAKLAK</sequence>
<dbReference type="Pfam" id="PF07681">
    <property type="entry name" value="DoxX"/>
    <property type="match status" value="1"/>
</dbReference>
<keyword evidence="9" id="KW-1185">Reference proteome</keyword>
<keyword evidence="4 7" id="KW-0812">Transmembrane</keyword>
<dbReference type="PATRIC" id="fig|1414851.3.peg.261"/>
<name>V8G923_9BURK</name>
<comment type="similarity">
    <text evidence="2">Belongs to the DoxX family.</text>
</comment>
<dbReference type="RefSeq" id="WP_023949064.1">
    <property type="nucleotide sequence ID" value="NZ_AYSV01000008.1"/>
</dbReference>
<dbReference type="OrthoDB" id="346004at2"/>
<evidence type="ECO:0000256" key="2">
    <source>
        <dbReference type="ARBA" id="ARBA00006679"/>
    </source>
</evidence>
<evidence type="ECO:0000313" key="8">
    <source>
        <dbReference type="EMBL" id="ETD72925.1"/>
    </source>
</evidence>
<feature type="transmembrane region" description="Helical" evidence="7">
    <location>
        <begin position="113"/>
        <end position="133"/>
    </location>
</feature>